<dbReference type="HOGENOM" id="CLU_000288_7_8_1"/>
<dbReference type="AlphaFoldDB" id="A0A015LP23"/>
<reference evidence="1 2" key="1">
    <citation type="submission" date="2014-02" db="EMBL/GenBank/DDBJ databases">
        <title>Single nucleus genome sequencing reveals high similarity among nuclei of an endomycorrhizal fungus.</title>
        <authorList>
            <person name="Lin K."/>
            <person name="Geurts R."/>
            <person name="Zhang Z."/>
            <person name="Limpens E."/>
            <person name="Saunders D.G."/>
            <person name="Mu D."/>
            <person name="Pang E."/>
            <person name="Cao H."/>
            <person name="Cha H."/>
            <person name="Lin T."/>
            <person name="Zhou Q."/>
            <person name="Shang Y."/>
            <person name="Li Y."/>
            <person name="Ivanov S."/>
            <person name="Sharma T."/>
            <person name="Velzen R.V."/>
            <person name="Ruijter N.D."/>
            <person name="Aanen D.K."/>
            <person name="Win J."/>
            <person name="Kamoun S."/>
            <person name="Bisseling T."/>
            <person name="Huang S."/>
        </authorList>
    </citation>
    <scope>NUCLEOTIDE SEQUENCE [LARGE SCALE GENOMIC DNA]</scope>
    <source>
        <strain evidence="2">DAOM197198w</strain>
    </source>
</reference>
<proteinExistence type="predicted"/>
<sequence length="611" mass="72679">MAICKICGYDDHSNYYRWCKCRINHLRENFTNWTSGNEEVDKLIQEMQLKINSYSDIVFEWIPYNQFDDIKGNNMSRLCLAIWKNGQLLYRYSAEGYTRFPNKNIALKYVSSSQNIADEIKSFSIKSYAVNKIFGISQNPDTNDYILVLEDAYCIKCNQKYKFHKVCLTCKIRYSRDATIDNIIQKIQFEIDSYDIFEWIPFNQFDIKKMGRDDSPKVYSALWKEGLLQYDNNKNEYIRIQNEKVVLKYIYGDSQNIINEFNKIKNSFDCKIYGISKNSDTNDYILVFEDKYCEYCELHTTTYGNCKPCQINYIKKNFTDCANENKKIDNLIQEMHLKNDYNDIVFEWISYDQFNNIKEMDECDFISKIYSAVWKNGPSYYNGENKYVRNLNQNKSITLKNLCDPQNNIDEILNEIKNYSDCEIYGISQDSDTKDYIMVLEDGYCKKCGLYTYGKWCKLCRINYFNKNFTVHANENEKIDYLIQKMQLKSDYDGIVFEWIPYNLFNNIKEMDVYDFTKIYSAVWENGPSYYNSKDQYIRNKNRNKEVKLKSLCNLQNITDEYLNVDKSYTDCILYGISQAPGTKDYIVIFQDDEYCEKCNRKYTNGYTPAQ</sequence>
<accession>A0A015LP23</accession>
<evidence type="ECO:0000313" key="2">
    <source>
        <dbReference type="Proteomes" id="UP000022910"/>
    </source>
</evidence>
<protein>
    <submittedName>
        <fullName evidence="1">Uncharacterized protein</fullName>
    </submittedName>
</protein>
<gene>
    <name evidence="1" type="ORF">RirG_215560</name>
</gene>
<name>A0A015LP23_RHIIW</name>
<dbReference type="Proteomes" id="UP000022910">
    <property type="component" value="Unassembled WGS sequence"/>
</dbReference>
<keyword evidence="2" id="KW-1185">Reference proteome</keyword>
<evidence type="ECO:0000313" key="1">
    <source>
        <dbReference type="EMBL" id="EXX56518.1"/>
    </source>
</evidence>
<organism evidence="1 2">
    <name type="scientific">Rhizophagus irregularis (strain DAOM 197198w)</name>
    <name type="common">Glomus intraradices</name>
    <dbReference type="NCBI Taxonomy" id="1432141"/>
    <lineage>
        <taxon>Eukaryota</taxon>
        <taxon>Fungi</taxon>
        <taxon>Fungi incertae sedis</taxon>
        <taxon>Mucoromycota</taxon>
        <taxon>Glomeromycotina</taxon>
        <taxon>Glomeromycetes</taxon>
        <taxon>Glomerales</taxon>
        <taxon>Glomeraceae</taxon>
        <taxon>Rhizophagus</taxon>
    </lineage>
</organism>
<dbReference type="EMBL" id="JEMT01027688">
    <property type="protein sequence ID" value="EXX56518.1"/>
    <property type="molecule type" value="Genomic_DNA"/>
</dbReference>
<comment type="caution">
    <text evidence="1">The sequence shown here is derived from an EMBL/GenBank/DDBJ whole genome shotgun (WGS) entry which is preliminary data.</text>
</comment>